<dbReference type="GO" id="GO:0006790">
    <property type="term" value="P:sulfur compound metabolic process"/>
    <property type="evidence" value="ECO:0007669"/>
    <property type="project" value="TreeGrafter"/>
</dbReference>
<comment type="caution">
    <text evidence="2">The sequence shown here is derived from an EMBL/GenBank/DDBJ whole genome shotgun (WGS) entry which is preliminary data.</text>
</comment>
<dbReference type="AlphaFoldDB" id="A0A6S7IT73"/>
<accession>A0A6S7IT73</accession>
<dbReference type="EMBL" id="CACRXK020006213">
    <property type="protein sequence ID" value="CAB4008731.1"/>
    <property type="molecule type" value="Genomic_DNA"/>
</dbReference>
<gene>
    <name evidence="2" type="ORF">PACLA_8A059687</name>
</gene>
<dbReference type="InterPro" id="IPR051135">
    <property type="entry name" value="Gal/GlcNAc/GalNAc_ST"/>
</dbReference>
<evidence type="ECO:0000313" key="2">
    <source>
        <dbReference type="EMBL" id="CAB4008731.1"/>
    </source>
</evidence>
<sequence length="493" mass="56762">MRRNLRLTLVLLFLFILYISTSLYNGTSKLQSTAYSVSRLTDNFSVFLPITSKYRAANAKIQGRRKIHPQHARNLNIRIRPKVKIADRPNGRERPTKQRYATFVKRAKKGTSKTLDKSIKLYKKIPSASESTSGVRVIIVAHGRSGSSFFGGIFNAHPDFFFIYEPLNQLRRIVERNSEEYIDSAEYVVDAILNCNFEDDGFLEIMSRAGHHRASCRPLVSPPFCNTTHEKAMNFVTNQNWALCNETVSADDLNTVCRKHTNIASKILLESIEPVDLSWILHISGSYPVPPSSPGLQSTVRAHEIKVKPVYVLYLVRDPRAMLYSRHVLGWIIPREHNEFAFESGEADDMVKQTCDTIEQNLGAVVRHPHRIKLVRYEELATNPEGLVRKIFRELRISPSKEVFRWIYSKTHGPVKLSVLSLSRNANVSVNAWRKKIPDKLLEIIETRCERVMKYLGYLPSNGSQEILRDLRKPLYLNEIRDLKESYEWPTYM</sequence>
<dbReference type="InterPro" id="IPR000863">
    <property type="entry name" value="Sulfotransferase_dom"/>
</dbReference>
<dbReference type="PANTHER" id="PTHR10704">
    <property type="entry name" value="CARBOHYDRATE SULFOTRANSFERASE"/>
    <property type="match status" value="1"/>
</dbReference>
<protein>
    <submittedName>
        <fullName evidence="2">Carbohydrate sulfotransferase 4-like</fullName>
    </submittedName>
</protein>
<dbReference type="Proteomes" id="UP001152795">
    <property type="component" value="Unassembled WGS sequence"/>
</dbReference>
<reference evidence="2" key="1">
    <citation type="submission" date="2020-04" db="EMBL/GenBank/DDBJ databases">
        <authorList>
            <person name="Alioto T."/>
            <person name="Alioto T."/>
            <person name="Gomez Garrido J."/>
        </authorList>
    </citation>
    <scope>NUCLEOTIDE SEQUENCE</scope>
    <source>
        <strain evidence="2">A484AB</strain>
    </source>
</reference>
<evidence type="ECO:0000313" key="3">
    <source>
        <dbReference type="Proteomes" id="UP001152795"/>
    </source>
</evidence>
<evidence type="ECO:0000259" key="1">
    <source>
        <dbReference type="Pfam" id="PF00685"/>
    </source>
</evidence>
<organism evidence="2 3">
    <name type="scientific">Paramuricea clavata</name>
    <name type="common">Red gorgonian</name>
    <name type="synonym">Violescent sea-whip</name>
    <dbReference type="NCBI Taxonomy" id="317549"/>
    <lineage>
        <taxon>Eukaryota</taxon>
        <taxon>Metazoa</taxon>
        <taxon>Cnidaria</taxon>
        <taxon>Anthozoa</taxon>
        <taxon>Octocorallia</taxon>
        <taxon>Malacalcyonacea</taxon>
        <taxon>Plexauridae</taxon>
        <taxon>Paramuricea</taxon>
    </lineage>
</organism>
<keyword evidence="3" id="KW-1185">Reference proteome</keyword>
<name>A0A6S7IT73_PARCT</name>
<dbReference type="GO" id="GO:0001517">
    <property type="term" value="F:N-acetylglucosamine 6-O-sulfotransferase activity"/>
    <property type="evidence" value="ECO:0007669"/>
    <property type="project" value="TreeGrafter"/>
</dbReference>
<dbReference type="PANTHER" id="PTHR10704:SF44">
    <property type="entry name" value="LD35051P-RELATED"/>
    <property type="match status" value="1"/>
</dbReference>
<dbReference type="GO" id="GO:0006044">
    <property type="term" value="P:N-acetylglucosamine metabolic process"/>
    <property type="evidence" value="ECO:0007669"/>
    <property type="project" value="TreeGrafter"/>
</dbReference>
<dbReference type="InterPro" id="IPR027417">
    <property type="entry name" value="P-loop_NTPase"/>
</dbReference>
<feature type="domain" description="Sulfotransferase" evidence="1">
    <location>
        <begin position="308"/>
        <end position="454"/>
    </location>
</feature>
<dbReference type="Gene3D" id="3.40.50.300">
    <property type="entry name" value="P-loop containing nucleotide triphosphate hydrolases"/>
    <property type="match status" value="1"/>
</dbReference>
<dbReference type="SUPFAM" id="SSF52540">
    <property type="entry name" value="P-loop containing nucleoside triphosphate hydrolases"/>
    <property type="match status" value="1"/>
</dbReference>
<proteinExistence type="predicted"/>
<dbReference type="Pfam" id="PF00685">
    <property type="entry name" value="Sulfotransfer_1"/>
    <property type="match status" value="1"/>
</dbReference>
<dbReference type="OrthoDB" id="6138663at2759"/>